<organism evidence="2 3">
    <name type="scientific">Bacillus inaquosorum</name>
    <dbReference type="NCBI Taxonomy" id="483913"/>
    <lineage>
        <taxon>Bacteria</taxon>
        <taxon>Bacillati</taxon>
        <taxon>Bacillota</taxon>
        <taxon>Bacilli</taxon>
        <taxon>Bacillales</taxon>
        <taxon>Bacillaceae</taxon>
        <taxon>Bacillus</taxon>
    </lineage>
</organism>
<dbReference type="Gene3D" id="2.60.120.380">
    <property type="match status" value="1"/>
</dbReference>
<dbReference type="Proteomes" id="UP001066278">
    <property type="component" value="Unassembled WGS sequence"/>
</dbReference>
<feature type="chain" id="PRO_5040453143" evidence="1">
    <location>
        <begin position="25"/>
        <end position="138"/>
    </location>
</feature>
<dbReference type="GeneID" id="76979722"/>
<evidence type="ECO:0000313" key="2">
    <source>
        <dbReference type="EMBL" id="MCY9228042.1"/>
    </source>
</evidence>
<gene>
    <name evidence="2" type="ORF">MOE99_01355</name>
</gene>
<evidence type="ECO:0000313" key="3">
    <source>
        <dbReference type="Proteomes" id="UP001066278"/>
    </source>
</evidence>
<feature type="signal peptide" evidence="1">
    <location>
        <begin position="1"/>
        <end position="24"/>
    </location>
</feature>
<protein>
    <submittedName>
        <fullName evidence="2">Uncharacterized protein</fullName>
    </submittedName>
</protein>
<sequence length="138" mass="14937">MKKSLVSMCFVLMLIFTAMGSASAYEFKGILPLNDKVSGSFADAAAAKEGDEWQFHPGSATKVKFYLSKSSNTTPLKVSIYKEDINTGKVTLVNSYDSSELSKHTIAVSKSYTYSIRVAGYSTAKTGGSYTLENSVIE</sequence>
<dbReference type="AlphaFoldDB" id="A0A9Q4EP79"/>
<dbReference type="EMBL" id="JALAXJ010000001">
    <property type="protein sequence ID" value="MCY9228042.1"/>
    <property type="molecule type" value="Genomic_DNA"/>
</dbReference>
<name>A0A9Q4EP79_9BACI</name>
<keyword evidence="1" id="KW-0732">Signal</keyword>
<reference evidence="2" key="1">
    <citation type="submission" date="2022-02" db="EMBL/GenBank/DDBJ databases">
        <title>Crop Bioprotection Bacillus Genome Sequencing.</title>
        <authorList>
            <person name="Dunlap C."/>
        </authorList>
    </citation>
    <scope>NUCLEOTIDE SEQUENCE</scope>
    <source>
        <strain evidence="2">T20C13</strain>
    </source>
</reference>
<evidence type="ECO:0000256" key="1">
    <source>
        <dbReference type="SAM" id="SignalP"/>
    </source>
</evidence>
<dbReference type="KEGG" id="biq:AN935_16295"/>
<proteinExistence type="predicted"/>
<comment type="caution">
    <text evidence="2">The sequence shown here is derived from an EMBL/GenBank/DDBJ whole genome shotgun (WGS) entry which is preliminary data.</text>
</comment>
<accession>A0A9Q4EP79</accession>
<dbReference type="RefSeq" id="WP_060399424.1">
    <property type="nucleotide sequence ID" value="NZ_CP096592.1"/>
</dbReference>